<keyword evidence="2 3" id="KW-0560">Oxidoreductase</keyword>
<name>A0A806K324_9BACT</name>
<dbReference type="Gene3D" id="1.10.1530.10">
    <property type="match status" value="1"/>
</dbReference>
<dbReference type="EMBL" id="JQ844291">
    <property type="protein sequence ID" value="AGS54345.1"/>
    <property type="molecule type" value="Genomic_DNA"/>
</dbReference>
<dbReference type="InterPro" id="IPR003767">
    <property type="entry name" value="Malate/L-lactate_DH-like"/>
</dbReference>
<dbReference type="PANTHER" id="PTHR11091:SF0">
    <property type="entry name" value="MALATE DEHYDROGENASE"/>
    <property type="match status" value="1"/>
</dbReference>
<comment type="similarity">
    <text evidence="1">Belongs to the LDH2/MDH2 oxidoreductase family.</text>
</comment>
<dbReference type="PANTHER" id="PTHR11091">
    <property type="entry name" value="OXIDOREDUCTASE-RELATED"/>
    <property type="match status" value="1"/>
</dbReference>
<evidence type="ECO:0000313" key="3">
    <source>
        <dbReference type="EMBL" id="AGS54345.1"/>
    </source>
</evidence>
<dbReference type="InterPro" id="IPR036111">
    <property type="entry name" value="Mal/L-sulfo/L-lacto_DH-like_sf"/>
</dbReference>
<dbReference type="SUPFAM" id="SSF89733">
    <property type="entry name" value="L-sulfolactate dehydrogenase-like"/>
    <property type="match status" value="1"/>
</dbReference>
<dbReference type="InterPro" id="IPR043144">
    <property type="entry name" value="Mal/L-sulf/L-lact_DH-like_ah"/>
</dbReference>
<accession>A0A806K324</accession>
<proteinExistence type="inferred from homology"/>
<protein>
    <submittedName>
        <fullName evidence="3">Malate dehydrogenase</fullName>
        <ecNumber evidence="3">1.1.1.37</ecNumber>
    </submittedName>
</protein>
<dbReference type="AlphaFoldDB" id="A0A806K324"/>
<evidence type="ECO:0000256" key="2">
    <source>
        <dbReference type="ARBA" id="ARBA00023002"/>
    </source>
</evidence>
<dbReference type="InterPro" id="IPR043143">
    <property type="entry name" value="Mal/L-sulf/L-lact_DH-like_NADP"/>
</dbReference>
<evidence type="ECO:0000256" key="1">
    <source>
        <dbReference type="ARBA" id="ARBA00006056"/>
    </source>
</evidence>
<dbReference type="Pfam" id="PF02615">
    <property type="entry name" value="Ldh_2"/>
    <property type="match status" value="1"/>
</dbReference>
<sequence>MFHAYGFSSDESKIITDVLIRADLYGIESHGIHRLVRYHEEITSGQVTVGAKTQIIHETAISAAVDANKAMGQLVSVESMKLAMEKARNSGCGMVTVRNSNHYGIASYYTELAAREDLIGVCMTNTEAICVPTFGSQAMTGTNALALAMPADPFVFSYDASTTVVPRGKLEVYRKNGEPLPHNWALDQDGKPCTDAALVVDNIIKKAGGGIAPLGGLGTLHGGHKGYGLSVIVDLFSAVISGGLTSNYVNRKPDHTGICHYFMAVDYGIFGDKKAIKENMSKFLQEIRDSKKAHGHNRIYTHGEKETELMAERINGTIPVNEKTLEEMKKIATGLGVDFSL</sequence>
<dbReference type="Gene3D" id="3.30.1370.60">
    <property type="entry name" value="Hypothetical oxidoreductase yiak, domain 2"/>
    <property type="match status" value="1"/>
</dbReference>
<reference evidence="3" key="1">
    <citation type="submission" date="2012-03" db="EMBL/GenBank/DDBJ databases">
        <title>Functional metagenomics reveals considerable lignocellulase gene clusters in the gut microbiome of a wood-feeding higher termite.</title>
        <authorList>
            <person name="Liu N."/>
        </authorList>
    </citation>
    <scope>NUCLEOTIDE SEQUENCE</scope>
</reference>
<organism evidence="3">
    <name type="scientific">uncultured bacterium contig00201</name>
    <dbReference type="NCBI Taxonomy" id="1181608"/>
    <lineage>
        <taxon>Bacteria</taxon>
        <taxon>environmental samples</taxon>
    </lineage>
</organism>
<dbReference type="EC" id="1.1.1.37" evidence="3"/>
<dbReference type="GO" id="GO:0030060">
    <property type="term" value="F:L-malate dehydrogenase (NAD+) activity"/>
    <property type="evidence" value="ECO:0007669"/>
    <property type="project" value="UniProtKB-EC"/>
</dbReference>